<dbReference type="AlphaFoldDB" id="A0A644URC6"/>
<dbReference type="InterPro" id="IPR038726">
    <property type="entry name" value="PDDEXK_AddAB-type"/>
</dbReference>
<accession>A0A644URC6</accession>
<protein>
    <recommendedName>
        <fullName evidence="1">PD-(D/E)XK endonuclease-like domain-containing protein</fullName>
    </recommendedName>
</protein>
<dbReference type="SUPFAM" id="SSF52540">
    <property type="entry name" value="P-loop containing nucleoside triphosphate hydrolases"/>
    <property type="match status" value="1"/>
</dbReference>
<dbReference type="InterPro" id="IPR027417">
    <property type="entry name" value="P-loop_NTPase"/>
</dbReference>
<evidence type="ECO:0000259" key="1">
    <source>
        <dbReference type="Pfam" id="PF12705"/>
    </source>
</evidence>
<sequence>MKFLGNIAKAFYEREREEISKICFVFPGRRASLFFQRELSALIDKPLFSPSLITISDLFSELSGLRNADKLDCVYRLYRLYCDINENPEPFDDFVYWGETLLSDFDDTDKFLADPCRLFANIKELKELDTDYSFLSERQLNSIKSFWASFHNGEESDKKSKFKSLWSLMLPLYTNLRVSLESDGAGYEGMIYRKIAEQISNGDTVNVDSLLSKYSYVVFIGFNALNKCEKTLLNYIKLSGKADFYWDYCGTMVNDPDNKSSFFINENLSSYPSSMDIDFNEERIAEIELIGVPSAVGQAKIAGDILSSLPTGINSAVILPDESLLTSVIRSLDYNKGEINITMGYPLREASVVSFAESLVELQGGPFYFRRVLPVLRHNYVKGITGELSVSLENKIVTANMLYVSQDLFTGNHLLEMIFRRVIKDDDSNVDKISKISTYILDVLDYIVKNKQVNKFEKELIYYFYTLVVRIKDLQIPMSVKTYLRLLKQLVNSTSVPFKGEPLAGLQVMGVLEARCLDFDNIVICSMNEGVFPSRNLSTSFIPLNLRKGFSLPENEYADAVSAYSFYRTIYRAKRVWMLYDTRSEGLSSGEQSRFILQLRYHYKIPLRDMVSSGVVTRNQKSPIIIEKKGVVAQELEKFRSGTKFFSASLLSTYILCPLKFYFMHIEGVKDEEIVSESVESRTFGTILHNSMAILYRRFEGKDVCKKDLLAILNNQSLIDDIIYKEFKKEKGVEDVKGYNYIICNLIQRYIIKIIKYDLGFNSFRYIQSEKDIRSSLKLRDGTEVKLKAYIDRIDRVNGKLRIIDYKTGRKPDTMKSLNQLFEQNSSKNLSVFFQLYLYGLMLSPEGESLLLPYFLRELDQKYQINCTVEDLNSFRELLSSKISEILNVEMPFIQTASQKSCEYCIFKQICR</sequence>
<dbReference type="EMBL" id="VSSQ01000148">
    <property type="protein sequence ID" value="MPL81295.1"/>
    <property type="molecule type" value="Genomic_DNA"/>
</dbReference>
<dbReference type="SUPFAM" id="SSF52980">
    <property type="entry name" value="Restriction endonuclease-like"/>
    <property type="match status" value="1"/>
</dbReference>
<dbReference type="Gene3D" id="3.90.320.10">
    <property type="match status" value="1"/>
</dbReference>
<evidence type="ECO:0000313" key="2">
    <source>
        <dbReference type="EMBL" id="MPL81295.1"/>
    </source>
</evidence>
<name>A0A644URC6_9ZZZZ</name>
<feature type="domain" description="PD-(D/E)XK endonuclease-like" evidence="1">
    <location>
        <begin position="646"/>
        <end position="912"/>
    </location>
</feature>
<dbReference type="InterPro" id="IPR011604">
    <property type="entry name" value="PDDEXK-like_dom_sf"/>
</dbReference>
<dbReference type="InterPro" id="IPR011335">
    <property type="entry name" value="Restrct_endonuc-II-like"/>
</dbReference>
<proteinExistence type="predicted"/>
<organism evidence="2">
    <name type="scientific">bioreactor metagenome</name>
    <dbReference type="NCBI Taxonomy" id="1076179"/>
    <lineage>
        <taxon>unclassified sequences</taxon>
        <taxon>metagenomes</taxon>
        <taxon>ecological metagenomes</taxon>
    </lineage>
</organism>
<comment type="caution">
    <text evidence="2">The sequence shown here is derived from an EMBL/GenBank/DDBJ whole genome shotgun (WGS) entry which is preliminary data.</text>
</comment>
<gene>
    <name evidence="2" type="ORF">SDC9_27210</name>
</gene>
<dbReference type="Pfam" id="PF12705">
    <property type="entry name" value="PDDEXK_1"/>
    <property type="match status" value="1"/>
</dbReference>
<reference evidence="2" key="1">
    <citation type="submission" date="2019-08" db="EMBL/GenBank/DDBJ databases">
        <authorList>
            <person name="Kucharzyk K."/>
            <person name="Murdoch R.W."/>
            <person name="Higgins S."/>
            <person name="Loffler F."/>
        </authorList>
    </citation>
    <scope>NUCLEOTIDE SEQUENCE</scope>
</reference>